<dbReference type="EMBL" id="KN833060">
    <property type="protein sequence ID" value="KIM74493.1"/>
    <property type="molecule type" value="Genomic_DNA"/>
</dbReference>
<dbReference type="Proteomes" id="UP000054166">
    <property type="component" value="Unassembled WGS sequence"/>
</dbReference>
<dbReference type="InParanoid" id="A0A0C3AKP6"/>
<protein>
    <submittedName>
        <fullName evidence="1">Uncharacterized protein</fullName>
    </submittedName>
</protein>
<sequence length="120" mass="13102">MAPAHTPIRVPFLADSEAPLGAAGGPSKISDVRFKQDAAVSAYIIVYWLGSDGKQHSKDLGPWKAINTEEQFILKDKDVPDGTLVNFSSYVSGVGEYKSDTWFTHDVSLKPGVGVIFRQY</sequence>
<proteinExistence type="predicted"/>
<reference evidence="1 2" key="1">
    <citation type="submission" date="2014-04" db="EMBL/GenBank/DDBJ databases">
        <authorList>
            <consortium name="DOE Joint Genome Institute"/>
            <person name="Kuo A."/>
            <person name="Tarkka M."/>
            <person name="Buscot F."/>
            <person name="Kohler A."/>
            <person name="Nagy L.G."/>
            <person name="Floudas D."/>
            <person name="Copeland A."/>
            <person name="Barry K.W."/>
            <person name="Cichocki N."/>
            <person name="Veneault-Fourrey C."/>
            <person name="LaButti K."/>
            <person name="Lindquist E.A."/>
            <person name="Lipzen A."/>
            <person name="Lundell T."/>
            <person name="Morin E."/>
            <person name="Murat C."/>
            <person name="Sun H."/>
            <person name="Tunlid A."/>
            <person name="Henrissat B."/>
            <person name="Grigoriev I.V."/>
            <person name="Hibbett D.S."/>
            <person name="Martin F."/>
            <person name="Nordberg H.P."/>
            <person name="Cantor M.N."/>
            <person name="Hua S.X."/>
        </authorList>
    </citation>
    <scope>NUCLEOTIDE SEQUENCE [LARGE SCALE GENOMIC DNA]</scope>
    <source>
        <strain evidence="1 2">F 1598</strain>
    </source>
</reference>
<evidence type="ECO:0000313" key="2">
    <source>
        <dbReference type="Proteomes" id="UP000054166"/>
    </source>
</evidence>
<gene>
    <name evidence="1" type="ORF">PILCRDRAFT_14392</name>
</gene>
<keyword evidence="2" id="KW-1185">Reference proteome</keyword>
<reference evidence="2" key="2">
    <citation type="submission" date="2015-01" db="EMBL/GenBank/DDBJ databases">
        <title>Evolutionary Origins and Diversification of the Mycorrhizal Mutualists.</title>
        <authorList>
            <consortium name="DOE Joint Genome Institute"/>
            <consortium name="Mycorrhizal Genomics Consortium"/>
            <person name="Kohler A."/>
            <person name="Kuo A."/>
            <person name="Nagy L.G."/>
            <person name="Floudas D."/>
            <person name="Copeland A."/>
            <person name="Barry K.W."/>
            <person name="Cichocki N."/>
            <person name="Veneault-Fourrey C."/>
            <person name="LaButti K."/>
            <person name="Lindquist E.A."/>
            <person name="Lipzen A."/>
            <person name="Lundell T."/>
            <person name="Morin E."/>
            <person name="Murat C."/>
            <person name="Riley R."/>
            <person name="Ohm R."/>
            <person name="Sun H."/>
            <person name="Tunlid A."/>
            <person name="Henrissat B."/>
            <person name="Grigoriev I.V."/>
            <person name="Hibbett D.S."/>
            <person name="Martin F."/>
        </authorList>
    </citation>
    <scope>NUCLEOTIDE SEQUENCE [LARGE SCALE GENOMIC DNA]</scope>
    <source>
        <strain evidence="2">F 1598</strain>
    </source>
</reference>
<dbReference type="AlphaFoldDB" id="A0A0C3AKP6"/>
<evidence type="ECO:0000313" key="1">
    <source>
        <dbReference type="EMBL" id="KIM74493.1"/>
    </source>
</evidence>
<organism evidence="1 2">
    <name type="scientific">Piloderma croceum (strain F 1598)</name>
    <dbReference type="NCBI Taxonomy" id="765440"/>
    <lineage>
        <taxon>Eukaryota</taxon>
        <taxon>Fungi</taxon>
        <taxon>Dikarya</taxon>
        <taxon>Basidiomycota</taxon>
        <taxon>Agaricomycotina</taxon>
        <taxon>Agaricomycetes</taxon>
        <taxon>Agaricomycetidae</taxon>
        <taxon>Atheliales</taxon>
        <taxon>Atheliaceae</taxon>
        <taxon>Piloderma</taxon>
    </lineage>
</organism>
<accession>A0A0C3AKP6</accession>
<dbReference type="OrthoDB" id="3047665at2759"/>
<name>A0A0C3AKP6_PILCF</name>
<dbReference type="HOGENOM" id="CLU_2050517_0_0_1"/>